<name>A0A495JEL3_9ACTN</name>
<dbReference type="OrthoDB" id="3403826at2"/>
<evidence type="ECO:0000313" key="2">
    <source>
        <dbReference type="EMBL" id="RKR86968.1"/>
    </source>
</evidence>
<keyword evidence="1" id="KW-0812">Transmembrane</keyword>
<reference evidence="2 3" key="1">
    <citation type="submission" date="2018-10" db="EMBL/GenBank/DDBJ databases">
        <title>Sequencing the genomes of 1000 actinobacteria strains.</title>
        <authorList>
            <person name="Klenk H.-P."/>
        </authorList>
    </citation>
    <scope>NUCLEOTIDE SEQUENCE [LARGE SCALE GENOMIC DNA]</scope>
    <source>
        <strain evidence="2 3">DSM 45175</strain>
    </source>
</reference>
<protein>
    <recommendedName>
        <fullName evidence="4">DUF4878 domain-containing protein</fullName>
    </recommendedName>
</protein>
<keyword evidence="1" id="KW-1133">Transmembrane helix</keyword>
<evidence type="ECO:0008006" key="4">
    <source>
        <dbReference type="Google" id="ProtNLM"/>
    </source>
</evidence>
<dbReference type="Proteomes" id="UP000277671">
    <property type="component" value="Unassembled WGS sequence"/>
</dbReference>
<accession>A0A495JEL3</accession>
<comment type="caution">
    <text evidence="2">The sequence shown here is derived from an EMBL/GenBank/DDBJ whole genome shotgun (WGS) entry which is preliminary data.</text>
</comment>
<organism evidence="2 3">
    <name type="scientific">Micromonospora pisi</name>
    <dbReference type="NCBI Taxonomy" id="589240"/>
    <lineage>
        <taxon>Bacteria</taxon>
        <taxon>Bacillati</taxon>
        <taxon>Actinomycetota</taxon>
        <taxon>Actinomycetes</taxon>
        <taxon>Micromonosporales</taxon>
        <taxon>Micromonosporaceae</taxon>
        <taxon>Micromonospora</taxon>
    </lineage>
</organism>
<dbReference type="EMBL" id="RBKT01000001">
    <property type="protein sequence ID" value="RKR86968.1"/>
    <property type="molecule type" value="Genomic_DNA"/>
</dbReference>
<gene>
    <name evidence="2" type="ORF">BDK92_1240</name>
</gene>
<feature type="transmembrane region" description="Helical" evidence="1">
    <location>
        <begin position="30"/>
        <end position="53"/>
    </location>
</feature>
<keyword evidence="3" id="KW-1185">Reference proteome</keyword>
<evidence type="ECO:0000313" key="3">
    <source>
        <dbReference type="Proteomes" id="UP000277671"/>
    </source>
</evidence>
<sequence>MAPRARTRSRSDSVAAAASPWTNREVRRPLLAVAALTLALLLGGLGIGGFFLFRPGQEPETAARIAIDSFVQRLIAGNYGGAYDQLCSDTRERLDREQFTADIGGRPAVRSYQIDKIERSGRTFSISVTLADPSGASEAHVYRVVEDRGSWRICGDPIPA</sequence>
<dbReference type="AlphaFoldDB" id="A0A495JEL3"/>
<keyword evidence="1" id="KW-0472">Membrane</keyword>
<proteinExistence type="predicted"/>
<dbReference type="RefSeq" id="WP_121155386.1">
    <property type="nucleotide sequence ID" value="NZ_RBKT01000001.1"/>
</dbReference>
<evidence type="ECO:0000256" key="1">
    <source>
        <dbReference type="SAM" id="Phobius"/>
    </source>
</evidence>